<protein>
    <submittedName>
        <fullName evidence="1">Uncharacterized protein</fullName>
    </submittedName>
</protein>
<dbReference type="EMBL" id="CAVMJV010000003">
    <property type="protein sequence ID" value="CAK5018582.1"/>
    <property type="molecule type" value="Genomic_DNA"/>
</dbReference>
<evidence type="ECO:0000313" key="1">
    <source>
        <dbReference type="EMBL" id="CAK5018582.1"/>
    </source>
</evidence>
<name>A0ACB0XUU0_MELEN</name>
<keyword evidence="2" id="KW-1185">Reference proteome</keyword>
<accession>A0ACB0XUU0</accession>
<comment type="caution">
    <text evidence="1">The sequence shown here is derived from an EMBL/GenBank/DDBJ whole genome shotgun (WGS) entry which is preliminary data.</text>
</comment>
<evidence type="ECO:0000313" key="2">
    <source>
        <dbReference type="Proteomes" id="UP001497535"/>
    </source>
</evidence>
<sequence length="102" mass="11934">MEDEKKEKRRMWKKENGITDQRSPFTPTVPFPLCSLPSTMFPTPYYVPFPLLCSLHPTIFPTLYYVPFTLLCSLPSTMFPTPYYVLSTLLRPLHPFLLFLSL</sequence>
<reference evidence="1" key="1">
    <citation type="submission" date="2023-11" db="EMBL/GenBank/DDBJ databases">
        <authorList>
            <person name="Poullet M."/>
        </authorList>
    </citation>
    <scope>NUCLEOTIDE SEQUENCE</scope>
    <source>
        <strain evidence="1">E1834</strain>
    </source>
</reference>
<gene>
    <name evidence="1" type="ORF">MENTE1834_LOCUS3873</name>
</gene>
<dbReference type="Proteomes" id="UP001497535">
    <property type="component" value="Unassembled WGS sequence"/>
</dbReference>
<proteinExistence type="predicted"/>
<organism evidence="1 2">
    <name type="scientific">Meloidogyne enterolobii</name>
    <name type="common">Root-knot nematode worm</name>
    <name type="synonym">Meloidogyne mayaguensis</name>
    <dbReference type="NCBI Taxonomy" id="390850"/>
    <lineage>
        <taxon>Eukaryota</taxon>
        <taxon>Metazoa</taxon>
        <taxon>Ecdysozoa</taxon>
        <taxon>Nematoda</taxon>
        <taxon>Chromadorea</taxon>
        <taxon>Rhabditida</taxon>
        <taxon>Tylenchina</taxon>
        <taxon>Tylenchomorpha</taxon>
        <taxon>Tylenchoidea</taxon>
        <taxon>Meloidogynidae</taxon>
        <taxon>Meloidogyninae</taxon>
        <taxon>Meloidogyne</taxon>
    </lineage>
</organism>